<dbReference type="EMBL" id="JACHEX010000001">
    <property type="protein sequence ID" value="MBB6061970.1"/>
    <property type="molecule type" value="Genomic_DNA"/>
</dbReference>
<dbReference type="RefSeq" id="WP_184618712.1">
    <property type="nucleotide sequence ID" value="NZ_JACHEX010000001.1"/>
</dbReference>
<evidence type="ECO:0000313" key="2">
    <source>
        <dbReference type="Proteomes" id="UP000555828"/>
    </source>
</evidence>
<gene>
    <name evidence="1" type="ORF">HNP65_000392</name>
</gene>
<comment type="caution">
    <text evidence="1">The sequence shown here is derived from an EMBL/GenBank/DDBJ whole genome shotgun (WGS) entry which is preliminary data.</text>
</comment>
<reference evidence="1 2" key="1">
    <citation type="submission" date="2020-08" db="EMBL/GenBank/DDBJ databases">
        <title>Genomic Encyclopedia of Type Strains, Phase IV (KMG-IV): sequencing the most valuable type-strain genomes for metagenomic binning, comparative biology and taxonomic classification.</title>
        <authorList>
            <person name="Goeker M."/>
        </authorList>
    </citation>
    <scope>NUCLEOTIDE SEQUENCE [LARGE SCALE GENOMIC DNA]</scope>
    <source>
        <strain evidence="1 2">DSM 13481</strain>
    </source>
</reference>
<keyword evidence="2" id="KW-1185">Reference proteome</keyword>
<dbReference type="Proteomes" id="UP000555828">
    <property type="component" value="Unassembled WGS sequence"/>
</dbReference>
<protein>
    <submittedName>
        <fullName evidence="1">Uncharacterized protein</fullName>
    </submittedName>
</protein>
<sequence length="117" mass="13585">MKKFWGILFFLLLSMTIFSQYYDFEMIVSKSFPKLDRECDESLTEPVTYAICTKWEEKPGYLDNTCLNVCQTACQVLPNKIAVLACSVGCYGACWKPESKKCLDWDVIRVYPCNWGY</sequence>
<proteinExistence type="predicted"/>
<evidence type="ECO:0000313" key="1">
    <source>
        <dbReference type="EMBL" id="MBB6061970.1"/>
    </source>
</evidence>
<accession>A0A841GS77</accession>
<dbReference type="AlphaFoldDB" id="A0A841GS77"/>
<organism evidence="1 2">
    <name type="scientific">Thermosipho japonicus</name>
    <dbReference type="NCBI Taxonomy" id="90323"/>
    <lineage>
        <taxon>Bacteria</taxon>
        <taxon>Thermotogati</taxon>
        <taxon>Thermotogota</taxon>
        <taxon>Thermotogae</taxon>
        <taxon>Thermotogales</taxon>
        <taxon>Fervidobacteriaceae</taxon>
        <taxon>Thermosipho</taxon>
    </lineage>
</organism>
<name>A0A841GS77_9BACT</name>